<dbReference type="PaxDb" id="3880-AES76496"/>
<evidence type="ECO:0000313" key="3">
    <source>
        <dbReference type="Proteomes" id="UP000002051"/>
    </source>
</evidence>
<evidence type="ECO:0000313" key="1">
    <source>
        <dbReference type="EMBL" id="AES76496.1"/>
    </source>
</evidence>
<accession>G7KLL7</accession>
<reference evidence="1 3" key="2">
    <citation type="journal article" date="2014" name="BMC Genomics">
        <title>An improved genome release (version Mt4.0) for the model legume Medicago truncatula.</title>
        <authorList>
            <person name="Tang H."/>
            <person name="Krishnakumar V."/>
            <person name="Bidwell S."/>
            <person name="Rosen B."/>
            <person name="Chan A."/>
            <person name="Zhou S."/>
            <person name="Gentzbittel L."/>
            <person name="Childs K.L."/>
            <person name="Yandell M."/>
            <person name="Gundlach H."/>
            <person name="Mayer K.F."/>
            <person name="Schwartz D.C."/>
            <person name="Town C.D."/>
        </authorList>
    </citation>
    <scope>GENOME REANNOTATION</scope>
    <source>
        <strain evidence="2 3">cv. Jemalong A17</strain>
    </source>
</reference>
<reference evidence="2" key="3">
    <citation type="submission" date="2015-04" db="UniProtKB">
        <authorList>
            <consortium name="EnsemblPlants"/>
        </authorList>
    </citation>
    <scope>IDENTIFICATION</scope>
    <source>
        <strain evidence="2">cv. Jemalong A17</strain>
    </source>
</reference>
<sequence>MASAGYDPRLAHKAYEDVEEFQDSMPVGSVSAYPTGRERVKALLRPKIMEEALTLYNDARTRRGIE</sequence>
<evidence type="ECO:0000313" key="2">
    <source>
        <dbReference type="EnsemblPlants" id="AES76496"/>
    </source>
</evidence>
<proteinExistence type="predicted"/>
<dbReference type="EMBL" id="CM001222">
    <property type="protein sequence ID" value="AES76496.1"/>
    <property type="molecule type" value="Genomic_DNA"/>
</dbReference>
<dbReference type="AlphaFoldDB" id="G7KLL7"/>
<organism evidence="1 3">
    <name type="scientific">Medicago truncatula</name>
    <name type="common">Barrel medic</name>
    <name type="synonym">Medicago tribuloides</name>
    <dbReference type="NCBI Taxonomy" id="3880"/>
    <lineage>
        <taxon>Eukaryota</taxon>
        <taxon>Viridiplantae</taxon>
        <taxon>Streptophyta</taxon>
        <taxon>Embryophyta</taxon>
        <taxon>Tracheophyta</taxon>
        <taxon>Spermatophyta</taxon>
        <taxon>Magnoliopsida</taxon>
        <taxon>eudicotyledons</taxon>
        <taxon>Gunneridae</taxon>
        <taxon>Pentapetalae</taxon>
        <taxon>rosids</taxon>
        <taxon>fabids</taxon>
        <taxon>Fabales</taxon>
        <taxon>Fabaceae</taxon>
        <taxon>Papilionoideae</taxon>
        <taxon>50 kb inversion clade</taxon>
        <taxon>NPAAA clade</taxon>
        <taxon>Hologalegina</taxon>
        <taxon>IRL clade</taxon>
        <taxon>Trifolieae</taxon>
        <taxon>Medicago</taxon>
    </lineage>
</organism>
<protein>
    <submittedName>
        <fullName evidence="1">Peptidase M48 family protein</fullName>
    </submittedName>
</protein>
<keyword evidence="3" id="KW-1185">Reference proteome</keyword>
<dbReference type="EnsemblPlants" id="AES76496">
    <property type="protein sequence ID" value="AES76496"/>
    <property type="gene ID" value="MTR_6g079950"/>
</dbReference>
<reference evidence="1 3" key="1">
    <citation type="journal article" date="2011" name="Nature">
        <title>The Medicago genome provides insight into the evolution of rhizobial symbioses.</title>
        <authorList>
            <person name="Young N.D."/>
            <person name="Debelle F."/>
            <person name="Oldroyd G.E."/>
            <person name="Geurts R."/>
            <person name="Cannon S.B."/>
            <person name="Udvardi M.K."/>
            <person name="Benedito V.A."/>
            <person name="Mayer K.F."/>
            <person name="Gouzy J."/>
            <person name="Schoof H."/>
            <person name="Van de Peer Y."/>
            <person name="Proost S."/>
            <person name="Cook D.R."/>
            <person name="Meyers B.C."/>
            <person name="Spannagl M."/>
            <person name="Cheung F."/>
            <person name="De Mita S."/>
            <person name="Krishnakumar V."/>
            <person name="Gundlach H."/>
            <person name="Zhou S."/>
            <person name="Mudge J."/>
            <person name="Bharti A.K."/>
            <person name="Murray J.D."/>
            <person name="Naoumkina M.A."/>
            <person name="Rosen B."/>
            <person name="Silverstein K.A."/>
            <person name="Tang H."/>
            <person name="Rombauts S."/>
            <person name="Zhao P.X."/>
            <person name="Zhou P."/>
            <person name="Barbe V."/>
            <person name="Bardou P."/>
            <person name="Bechner M."/>
            <person name="Bellec A."/>
            <person name="Berger A."/>
            <person name="Berges H."/>
            <person name="Bidwell S."/>
            <person name="Bisseling T."/>
            <person name="Choisne N."/>
            <person name="Couloux A."/>
            <person name="Denny R."/>
            <person name="Deshpande S."/>
            <person name="Dai X."/>
            <person name="Doyle J.J."/>
            <person name="Dudez A.M."/>
            <person name="Farmer A.D."/>
            <person name="Fouteau S."/>
            <person name="Franken C."/>
            <person name="Gibelin C."/>
            <person name="Gish J."/>
            <person name="Goldstein S."/>
            <person name="Gonzalez A.J."/>
            <person name="Green P.J."/>
            <person name="Hallab A."/>
            <person name="Hartog M."/>
            <person name="Hua A."/>
            <person name="Humphray S.J."/>
            <person name="Jeong D.H."/>
            <person name="Jing Y."/>
            <person name="Jocker A."/>
            <person name="Kenton S.M."/>
            <person name="Kim D.J."/>
            <person name="Klee K."/>
            <person name="Lai H."/>
            <person name="Lang C."/>
            <person name="Lin S."/>
            <person name="Macmil S.L."/>
            <person name="Magdelenat G."/>
            <person name="Matthews L."/>
            <person name="McCorrison J."/>
            <person name="Monaghan E.L."/>
            <person name="Mun J.H."/>
            <person name="Najar F.Z."/>
            <person name="Nicholson C."/>
            <person name="Noirot C."/>
            <person name="O'Bleness M."/>
            <person name="Paule C.R."/>
            <person name="Poulain J."/>
            <person name="Prion F."/>
            <person name="Qin B."/>
            <person name="Qu C."/>
            <person name="Retzel E.F."/>
            <person name="Riddle C."/>
            <person name="Sallet E."/>
            <person name="Samain S."/>
            <person name="Samson N."/>
            <person name="Sanders I."/>
            <person name="Saurat O."/>
            <person name="Scarpelli C."/>
            <person name="Schiex T."/>
            <person name="Segurens B."/>
            <person name="Severin A.J."/>
            <person name="Sherrier D.J."/>
            <person name="Shi R."/>
            <person name="Sims S."/>
            <person name="Singer S.R."/>
            <person name="Sinharoy S."/>
            <person name="Sterck L."/>
            <person name="Viollet A."/>
            <person name="Wang B.B."/>
            <person name="Wang K."/>
            <person name="Wang M."/>
            <person name="Wang X."/>
            <person name="Warfsmann J."/>
            <person name="Weissenbach J."/>
            <person name="White D.D."/>
            <person name="White J.D."/>
            <person name="Wiley G.B."/>
            <person name="Wincker P."/>
            <person name="Xing Y."/>
            <person name="Yang L."/>
            <person name="Yao Z."/>
            <person name="Ying F."/>
            <person name="Zhai J."/>
            <person name="Zhou L."/>
            <person name="Zuber A."/>
            <person name="Denarie J."/>
            <person name="Dixon R.A."/>
            <person name="May G.D."/>
            <person name="Schwartz D.C."/>
            <person name="Rogers J."/>
            <person name="Quetier F."/>
            <person name="Town C.D."/>
            <person name="Roe B.A."/>
        </authorList>
    </citation>
    <scope>NUCLEOTIDE SEQUENCE [LARGE SCALE GENOMIC DNA]</scope>
    <source>
        <strain evidence="1">A17</strain>
        <strain evidence="2 3">cv. Jemalong A17</strain>
    </source>
</reference>
<dbReference type="Proteomes" id="UP000002051">
    <property type="component" value="Chromosome 6"/>
</dbReference>
<dbReference type="HOGENOM" id="CLU_178800_0_0_1"/>
<name>G7KLL7_MEDTR</name>
<gene>
    <name evidence="1" type="ordered locus">MTR_6g079950</name>
</gene>